<dbReference type="InterPro" id="IPR050172">
    <property type="entry name" value="SsuD_RutA_monooxygenase"/>
</dbReference>
<keyword evidence="2" id="KW-1185">Reference proteome</keyword>
<dbReference type="PANTHER" id="PTHR42847">
    <property type="entry name" value="ALKANESULFONATE MONOOXYGENASE"/>
    <property type="match status" value="1"/>
</dbReference>
<sequence>STALVGTPEQVARSMLRYRELGVSHYILRGWDPLPDAAEYGRELIPLLRELAEAQDRRRVSVPVRTVAAE</sequence>
<dbReference type="Gene3D" id="3.20.20.30">
    <property type="entry name" value="Luciferase-like domain"/>
    <property type="match status" value="1"/>
</dbReference>
<evidence type="ECO:0000313" key="1">
    <source>
        <dbReference type="EMBL" id="MDT8333992.1"/>
    </source>
</evidence>
<gene>
    <name evidence="1" type="ORF">RQ831_23355</name>
</gene>
<evidence type="ECO:0000313" key="2">
    <source>
        <dbReference type="Proteomes" id="UP001258945"/>
    </source>
</evidence>
<dbReference type="GO" id="GO:0004497">
    <property type="term" value="F:monooxygenase activity"/>
    <property type="evidence" value="ECO:0007669"/>
    <property type="project" value="UniProtKB-KW"/>
</dbReference>
<dbReference type="PANTHER" id="PTHR42847:SF9">
    <property type="entry name" value="BLL6451 PROTEIN"/>
    <property type="match status" value="1"/>
</dbReference>
<accession>A0ABU3MMS3</accession>
<dbReference type="EMBL" id="JAVVDO010000100">
    <property type="protein sequence ID" value="MDT8333992.1"/>
    <property type="molecule type" value="Genomic_DNA"/>
</dbReference>
<proteinExistence type="predicted"/>
<name>A0ABU3MMS3_9PROT</name>
<protein>
    <submittedName>
        <fullName evidence="1">Alkanesulfonate monooxygenase</fullName>
    </submittedName>
</protein>
<keyword evidence="1" id="KW-0560">Oxidoreductase</keyword>
<feature type="non-terminal residue" evidence="1">
    <location>
        <position position="1"/>
    </location>
</feature>
<comment type="caution">
    <text evidence="1">The sequence shown here is derived from an EMBL/GenBank/DDBJ whole genome shotgun (WGS) entry which is preliminary data.</text>
</comment>
<reference evidence="1 2" key="1">
    <citation type="journal article" date="2019" name="Microb. Pathog.">
        <title>Comparison of VITEK 2, MALDI-TOF MS, 16S rRNA gene sequencing, and whole-genome sequencing for identification of Roseomonas mucosa.</title>
        <authorList>
            <person name="Rudolph W.W."/>
            <person name="Gunzer F."/>
            <person name="Trauth M."/>
            <person name="Bunk B."/>
            <person name="Bigge R."/>
            <person name="Schrottner P."/>
        </authorList>
    </citation>
    <scope>NUCLEOTIDE SEQUENCE [LARGE SCALE GENOMIC DNA]</scope>
    <source>
        <strain evidence="1 2">DSM 103800</strain>
    </source>
</reference>
<dbReference type="SUPFAM" id="SSF51679">
    <property type="entry name" value="Bacterial luciferase-like"/>
    <property type="match status" value="1"/>
</dbReference>
<keyword evidence="1" id="KW-0503">Monooxygenase</keyword>
<organism evidence="1 2">
    <name type="scientific">Roseomonas gilardii</name>
    <dbReference type="NCBI Taxonomy" id="257708"/>
    <lineage>
        <taxon>Bacteria</taxon>
        <taxon>Pseudomonadati</taxon>
        <taxon>Pseudomonadota</taxon>
        <taxon>Alphaproteobacteria</taxon>
        <taxon>Acetobacterales</taxon>
        <taxon>Roseomonadaceae</taxon>
        <taxon>Roseomonas</taxon>
    </lineage>
</organism>
<dbReference type="Proteomes" id="UP001258945">
    <property type="component" value="Unassembled WGS sequence"/>
</dbReference>
<dbReference type="InterPro" id="IPR036661">
    <property type="entry name" value="Luciferase-like_sf"/>
</dbReference>